<comment type="caution">
    <text evidence="1">The sequence shown here is derived from an EMBL/GenBank/DDBJ whole genome shotgun (WGS) entry which is preliminary data.</text>
</comment>
<sequence length="149" mass="16149">MPTHSPAVSPNGQQAPDIPEALTLEREALYLERYYHDMAFDPSAIDLETFNTYVRSFSQPGAMRAGFALYRSFAQDIADNRAAQAQQGKLHMPVLALAGAAGRYATRIGPMMLEVAETVDIAVIPRAGPWLAEENPAALAKALTAFARS</sequence>
<dbReference type="SUPFAM" id="SSF53474">
    <property type="entry name" value="alpha/beta-Hydrolases"/>
    <property type="match status" value="1"/>
</dbReference>
<accession>A0ABW4Z5F2</accession>
<organism evidence="1 2">
    <name type="scientific">Ancylobacter oerskovii</name>
    <dbReference type="NCBI Taxonomy" id="459519"/>
    <lineage>
        <taxon>Bacteria</taxon>
        <taxon>Pseudomonadati</taxon>
        <taxon>Pseudomonadota</taxon>
        <taxon>Alphaproteobacteria</taxon>
        <taxon>Hyphomicrobiales</taxon>
        <taxon>Xanthobacteraceae</taxon>
        <taxon>Ancylobacter</taxon>
    </lineage>
</organism>
<dbReference type="Gene3D" id="3.40.50.1820">
    <property type="entry name" value="alpha/beta hydrolase"/>
    <property type="match status" value="1"/>
</dbReference>
<dbReference type="Proteomes" id="UP001597299">
    <property type="component" value="Unassembled WGS sequence"/>
</dbReference>
<protein>
    <submittedName>
        <fullName evidence="1">Alpha/beta fold hydrolase</fullName>
    </submittedName>
</protein>
<proteinExistence type="predicted"/>
<dbReference type="InterPro" id="IPR029058">
    <property type="entry name" value="AB_hydrolase_fold"/>
</dbReference>
<dbReference type="EMBL" id="JBHUHD010000004">
    <property type="protein sequence ID" value="MFD2143725.1"/>
    <property type="molecule type" value="Genomic_DNA"/>
</dbReference>
<dbReference type="GO" id="GO:0016787">
    <property type="term" value="F:hydrolase activity"/>
    <property type="evidence" value="ECO:0007669"/>
    <property type="project" value="UniProtKB-KW"/>
</dbReference>
<reference evidence="2" key="1">
    <citation type="journal article" date="2019" name="Int. J. Syst. Evol. Microbiol.">
        <title>The Global Catalogue of Microorganisms (GCM) 10K type strain sequencing project: providing services to taxonomists for standard genome sequencing and annotation.</title>
        <authorList>
            <consortium name="The Broad Institute Genomics Platform"/>
            <consortium name="The Broad Institute Genome Sequencing Center for Infectious Disease"/>
            <person name="Wu L."/>
            <person name="Ma J."/>
        </authorList>
    </citation>
    <scope>NUCLEOTIDE SEQUENCE [LARGE SCALE GENOMIC DNA]</scope>
    <source>
        <strain evidence="2">CCM 7435</strain>
    </source>
</reference>
<evidence type="ECO:0000313" key="1">
    <source>
        <dbReference type="EMBL" id="MFD2143725.1"/>
    </source>
</evidence>
<keyword evidence="1" id="KW-0378">Hydrolase</keyword>
<dbReference type="RefSeq" id="WP_213356564.1">
    <property type="nucleotide sequence ID" value="NZ_JAHBGB010000046.1"/>
</dbReference>
<name>A0ABW4Z5F2_9HYPH</name>
<keyword evidence="2" id="KW-1185">Reference proteome</keyword>
<gene>
    <name evidence="1" type="ORF">ACFSNC_25400</name>
</gene>
<evidence type="ECO:0000313" key="2">
    <source>
        <dbReference type="Proteomes" id="UP001597299"/>
    </source>
</evidence>